<accession>A0AAV4EVJ8</accession>
<dbReference type="Pfam" id="PF19309">
    <property type="entry name" value="Frem_N"/>
    <property type="match status" value="1"/>
</dbReference>
<keyword evidence="3" id="KW-1185">Reference proteome</keyword>
<comment type="caution">
    <text evidence="2">The sequence shown here is derived from an EMBL/GenBank/DDBJ whole genome shotgun (WGS) entry which is preliminary data.</text>
</comment>
<sequence>MASISGKTLSLSSKNSQKTPKTLMAFKSGLLATFLFVSIFSSTCQAVGLVVRHKDIRVDIGRSVYLARDDLVISSVRRGESCRVEVVMNDPATQRVGKLHPPVSPSLRVALLVFIRF</sequence>
<dbReference type="Proteomes" id="UP000762676">
    <property type="component" value="Unassembled WGS sequence"/>
</dbReference>
<proteinExistence type="predicted"/>
<organism evidence="2 3">
    <name type="scientific">Elysia marginata</name>
    <dbReference type="NCBI Taxonomy" id="1093978"/>
    <lineage>
        <taxon>Eukaryota</taxon>
        <taxon>Metazoa</taxon>
        <taxon>Spiralia</taxon>
        <taxon>Lophotrochozoa</taxon>
        <taxon>Mollusca</taxon>
        <taxon>Gastropoda</taxon>
        <taxon>Heterobranchia</taxon>
        <taxon>Euthyneura</taxon>
        <taxon>Panpulmonata</taxon>
        <taxon>Sacoglossa</taxon>
        <taxon>Placobranchoidea</taxon>
        <taxon>Plakobranchidae</taxon>
        <taxon>Elysia</taxon>
    </lineage>
</organism>
<reference evidence="2 3" key="1">
    <citation type="journal article" date="2021" name="Elife">
        <title>Chloroplast acquisition without the gene transfer in kleptoplastic sea slugs, Plakobranchus ocellatus.</title>
        <authorList>
            <person name="Maeda T."/>
            <person name="Takahashi S."/>
            <person name="Yoshida T."/>
            <person name="Shimamura S."/>
            <person name="Takaki Y."/>
            <person name="Nagai Y."/>
            <person name="Toyoda A."/>
            <person name="Suzuki Y."/>
            <person name="Arimoto A."/>
            <person name="Ishii H."/>
            <person name="Satoh N."/>
            <person name="Nishiyama T."/>
            <person name="Hasebe M."/>
            <person name="Maruyama T."/>
            <person name="Minagawa J."/>
            <person name="Obokata J."/>
            <person name="Shigenobu S."/>
        </authorList>
    </citation>
    <scope>NUCLEOTIDE SEQUENCE [LARGE SCALE GENOMIC DNA]</scope>
</reference>
<dbReference type="EMBL" id="BMAT01000348">
    <property type="protein sequence ID" value="GFR64526.1"/>
    <property type="molecule type" value="Genomic_DNA"/>
</dbReference>
<dbReference type="InterPro" id="IPR045658">
    <property type="entry name" value="FRAS1-rel_N"/>
</dbReference>
<feature type="domain" description="FRAS1-related extracellular matrix protein N-terminal" evidence="1">
    <location>
        <begin position="50"/>
        <end position="105"/>
    </location>
</feature>
<evidence type="ECO:0000313" key="3">
    <source>
        <dbReference type="Proteomes" id="UP000762676"/>
    </source>
</evidence>
<protein>
    <submittedName>
        <fullName evidence="2">FRAS1-related extracellular matrix protein 1</fullName>
    </submittedName>
</protein>
<evidence type="ECO:0000313" key="2">
    <source>
        <dbReference type="EMBL" id="GFR64526.1"/>
    </source>
</evidence>
<dbReference type="AlphaFoldDB" id="A0AAV4EVJ8"/>
<evidence type="ECO:0000259" key="1">
    <source>
        <dbReference type="Pfam" id="PF19309"/>
    </source>
</evidence>
<name>A0AAV4EVJ8_9GAST</name>
<gene>
    <name evidence="2" type="ORF">ElyMa_000180900</name>
</gene>